<accession>A0A2Z3H2C4</accession>
<dbReference type="KEGG" id="gog:C1280_24760"/>
<evidence type="ECO:0000313" key="2">
    <source>
        <dbReference type="Proteomes" id="UP000245802"/>
    </source>
</evidence>
<protein>
    <submittedName>
        <fullName evidence="1">Uncharacterized protein</fullName>
    </submittedName>
</protein>
<dbReference type="Proteomes" id="UP000245802">
    <property type="component" value="Chromosome"/>
</dbReference>
<keyword evidence="2" id="KW-1185">Reference proteome</keyword>
<proteinExistence type="predicted"/>
<reference evidence="1 2" key="1">
    <citation type="submission" date="2018-01" db="EMBL/GenBank/DDBJ databases">
        <title>G. obscuriglobus.</title>
        <authorList>
            <person name="Franke J."/>
            <person name="Blomberg W."/>
            <person name="Selmecki A."/>
        </authorList>
    </citation>
    <scope>NUCLEOTIDE SEQUENCE [LARGE SCALE GENOMIC DNA]</scope>
    <source>
        <strain evidence="1 2">DSM 5831</strain>
    </source>
</reference>
<dbReference type="RefSeq" id="WP_010041637.1">
    <property type="nucleotide sequence ID" value="NZ_CP025958.1"/>
</dbReference>
<evidence type="ECO:0000313" key="1">
    <source>
        <dbReference type="EMBL" id="AWM39898.1"/>
    </source>
</evidence>
<name>A0A2Z3H2C4_9BACT</name>
<gene>
    <name evidence="1" type="ORF">C1280_24760</name>
</gene>
<dbReference type="AlphaFoldDB" id="A0A2Z3H2C4"/>
<organism evidence="1 2">
    <name type="scientific">Gemmata obscuriglobus</name>
    <dbReference type="NCBI Taxonomy" id="114"/>
    <lineage>
        <taxon>Bacteria</taxon>
        <taxon>Pseudomonadati</taxon>
        <taxon>Planctomycetota</taxon>
        <taxon>Planctomycetia</taxon>
        <taxon>Gemmatales</taxon>
        <taxon>Gemmataceae</taxon>
        <taxon>Gemmata</taxon>
    </lineage>
</organism>
<sequence>MSPDDIKKRIVNEIKARAYDDKYIDRNEEREIVRIAIELGVTVESALAALNQVCDEFSYALESRVQKQIEDQLATAAGNDGKIDQREFDLIFGNVKRAMAGKKPDRDIKKMIVQTMETTGNNKVRTGWFRDWYAALKKDLGV</sequence>
<dbReference type="OrthoDB" id="285732at2"/>
<dbReference type="EMBL" id="CP025958">
    <property type="protein sequence ID" value="AWM39898.1"/>
    <property type="molecule type" value="Genomic_DNA"/>
</dbReference>